<sequence length="219" mass="24458">MRGAAYLAAVNTRPFVRLAFLTLLFVGLFTVAYFFLTHEGLYALDDYYYSRYAQQLATGTFHLAPDPEGLLVDPLRERPVIFGPVALLYKAFGINIITTTLWPLLATLGCALVLWLLYGKREPIVAAGAMVLLGLHYFTLNLTNYLYPDNILMIWCICCASALLIGRREGQVAGGLWGLFLLYSTSRPCSARRRLYTICHFMWACFYSMGGASATDSFG</sequence>
<gene>
    <name evidence="2" type="ORF">H9L05_19080</name>
</gene>
<name>A0A7H0GUL8_9BACT</name>
<evidence type="ECO:0000313" key="2">
    <source>
        <dbReference type="EMBL" id="QNP51984.1"/>
    </source>
</evidence>
<feature type="transmembrane region" description="Helical" evidence="1">
    <location>
        <begin position="15"/>
        <end position="36"/>
    </location>
</feature>
<dbReference type="KEGG" id="hqi:H9L05_19080"/>
<dbReference type="RefSeq" id="WP_187732252.1">
    <property type="nucleotide sequence ID" value="NZ_CP060784.1"/>
</dbReference>
<feature type="transmembrane region" description="Helical" evidence="1">
    <location>
        <begin position="195"/>
        <end position="214"/>
    </location>
</feature>
<feature type="transmembrane region" description="Helical" evidence="1">
    <location>
        <begin position="124"/>
        <end position="140"/>
    </location>
</feature>
<dbReference type="Proteomes" id="UP000516093">
    <property type="component" value="Chromosome"/>
</dbReference>
<evidence type="ECO:0000313" key="3">
    <source>
        <dbReference type="Proteomes" id="UP000516093"/>
    </source>
</evidence>
<feature type="transmembrane region" description="Helical" evidence="1">
    <location>
        <begin position="152"/>
        <end position="183"/>
    </location>
</feature>
<keyword evidence="1" id="KW-0812">Transmembrane</keyword>
<reference evidence="2 3" key="1">
    <citation type="submission" date="2020-08" db="EMBL/GenBank/DDBJ databases">
        <title>Genome sequence of Hymenobacter qilianensis JCM 19763T.</title>
        <authorList>
            <person name="Hyun D.-W."/>
            <person name="Bae J.-W."/>
        </authorList>
    </citation>
    <scope>NUCLEOTIDE SEQUENCE [LARGE SCALE GENOMIC DNA]</scope>
    <source>
        <strain evidence="2 3">JCM 19763</strain>
    </source>
</reference>
<accession>A0A7H0GUL8</accession>
<protein>
    <recommendedName>
        <fullName evidence="4">Glycosyltransferase family 39 protein</fullName>
    </recommendedName>
</protein>
<keyword evidence="1" id="KW-1133">Transmembrane helix</keyword>
<dbReference type="AlphaFoldDB" id="A0A7H0GUL8"/>
<proteinExistence type="predicted"/>
<dbReference type="EMBL" id="CP060784">
    <property type="protein sequence ID" value="QNP51984.1"/>
    <property type="molecule type" value="Genomic_DNA"/>
</dbReference>
<evidence type="ECO:0000256" key="1">
    <source>
        <dbReference type="SAM" id="Phobius"/>
    </source>
</evidence>
<feature type="transmembrane region" description="Helical" evidence="1">
    <location>
        <begin position="92"/>
        <end position="117"/>
    </location>
</feature>
<keyword evidence="1" id="KW-0472">Membrane</keyword>
<keyword evidence="3" id="KW-1185">Reference proteome</keyword>
<evidence type="ECO:0008006" key="4">
    <source>
        <dbReference type="Google" id="ProtNLM"/>
    </source>
</evidence>
<organism evidence="2 3">
    <name type="scientific">Hymenobacter qilianensis</name>
    <dbReference type="NCBI Taxonomy" id="1385715"/>
    <lineage>
        <taxon>Bacteria</taxon>
        <taxon>Pseudomonadati</taxon>
        <taxon>Bacteroidota</taxon>
        <taxon>Cytophagia</taxon>
        <taxon>Cytophagales</taxon>
        <taxon>Hymenobacteraceae</taxon>
        <taxon>Hymenobacter</taxon>
    </lineage>
</organism>